<evidence type="ECO:0000313" key="3">
    <source>
        <dbReference type="Proteomes" id="UP001152561"/>
    </source>
</evidence>
<name>A0A9Q1MKQ8_9SOLA</name>
<keyword evidence="3" id="KW-1185">Reference proteome</keyword>
<reference evidence="3" key="1">
    <citation type="journal article" date="2023" name="Proc. Natl. Acad. Sci. U.S.A.">
        <title>Genomic and structural basis for evolution of tropane alkaloid biosynthesis.</title>
        <authorList>
            <person name="Wanga Y.-J."/>
            <person name="Taina T."/>
            <person name="Yua J.-Y."/>
            <person name="Lia J."/>
            <person name="Xua B."/>
            <person name="Chenc J."/>
            <person name="D'Auriad J.C."/>
            <person name="Huanga J.-P."/>
            <person name="Huanga S.-X."/>
        </authorList>
    </citation>
    <scope>NUCLEOTIDE SEQUENCE [LARGE SCALE GENOMIC DNA]</scope>
    <source>
        <strain evidence="3">cv. KIB-2019</strain>
    </source>
</reference>
<dbReference type="Proteomes" id="UP001152561">
    <property type="component" value="Unassembled WGS sequence"/>
</dbReference>
<evidence type="ECO:0000313" key="2">
    <source>
        <dbReference type="EMBL" id="KAJ8562516.1"/>
    </source>
</evidence>
<feature type="signal peptide" evidence="1">
    <location>
        <begin position="1"/>
        <end position="20"/>
    </location>
</feature>
<accession>A0A9Q1MKQ8</accession>
<proteinExistence type="predicted"/>
<dbReference type="AlphaFoldDB" id="A0A9Q1MKQ8"/>
<sequence length="96" mass="10346">MKVLLTVAEALLLFDDGVAGDKSSWRCDDHSQGAAHERLLRALPGTDVLEGKAGGEFVSVEIVVAGEELSVVLVAELMFVTGLRRVTHQHDVFQST</sequence>
<organism evidence="2 3">
    <name type="scientific">Anisodus acutangulus</name>
    <dbReference type="NCBI Taxonomy" id="402998"/>
    <lineage>
        <taxon>Eukaryota</taxon>
        <taxon>Viridiplantae</taxon>
        <taxon>Streptophyta</taxon>
        <taxon>Embryophyta</taxon>
        <taxon>Tracheophyta</taxon>
        <taxon>Spermatophyta</taxon>
        <taxon>Magnoliopsida</taxon>
        <taxon>eudicotyledons</taxon>
        <taxon>Gunneridae</taxon>
        <taxon>Pentapetalae</taxon>
        <taxon>asterids</taxon>
        <taxon>lamiids</taxon>
        <taxon>Solanales</taxon>
        <taxon>Solanaceae</taxon>
        <taxon>Solanoideae</taxon>
        <taxon>Hyoscyameae</taxon>
        <taxon>Anisodus</taxon>
    </lineage>
</organism>
<keyword evidence="1" id="KW-0732">Signal</keyword>
<dbReference type="OrthoDB" id="10510290at2759"/>
<comment type="caution">
    <text evidence="2">The sequence shown here is derived from an EMBL/GenBank/DDBJ whole genome shotgun (WGS) entry which is preliminary data.</text>
</comment>
<gene>
    <name evidence="2" type="ORF">K7X08_011807</name>
</gene>
<protein>
    <submittedName>
        <fullName evidence="2">Uncharacterized protein</fullName>
    </submittedName>
</protein>
<evidence type="ECO:0000256" key="1">
    <source>
        <dbReference type="SAM" id="SignalP"/>
    </source>
</evidence>
<feature type="chain" id="PRO_5040155676" evidence="1">
    <location>
        <begin position="21"/>
        <end position="96"/>
    </location>
</feature>
<dbReference type="EMBL" id="JAJAGQ010000005">
    <property type="protein sequence ID" value="KAJ8562516.1"/>
    <property type="molecule type" value="Genomic_DNA"/>
</dbReference>